<dbReference type="Gene3D" id="1.10.443.10">
    <property type="entry name" value="Intergrase catalytic core"/>
    <property type="match status" value="1"/>
</dbReference>
<keyword evidence="1" id="KW-0233">DNA recombination</keyword>
<dbReference type="PANTHER" id="PTHR35617:SF3">
    <property type="entry name" value="CORE-BINDING (CB) DOMAIN-CONTAINING PROTEIN"/>
    <property type="match status" value="1"/>
</dbReference>
<protein>
    <submittedName>
        <fullName evidence="3">Tyrosine recombinase</fullName>
    </submittedName>
</protein>
<feature type="compositionally biased region" description="Polar residues" evidence="2">
    <location>
        <begin position="758"/>
        <end position="767"/>
    </location>
</feature>
<evidence type="ECO:0000313" key="4">
    <source>
        <dbReference type="Proteomes" id="UP001295444"/>
    </source>
</evidence>
<dbReference type="SUPFAM" id="SSF56349">
    <property type="entry name" value="DNA breaking-rejoining enzymes"/>
    <property type="match status" value="1"/>
</dbReference>
<dbReference type="Proteomes" id="UP001295444">
    <property type="component" value="Chromosome 04"/>
</dbReference>
<dbReference type="GO" id="GO:0003677">
    <property type="term" value="F:DNA binding"/>
    <property type="evidence" value="ECO:0007669"/>
    <property type="project" value="InterPro"/>
</dbReference>
<feature type="compositionally biased region" description="Basic and acidic residues" evidence="2">
    <location>
        <begin position="132"/>
        <end position="148"/>
    </location>
</feature>
<feature type="compositionally biased region" description="Low complexity" evidence="2">
    <location>
        <begin position="149"/>
        <end position="175"/>
    </location>
</feature>
<evidence type="ECO:0000256" key="1">
    <source>
        <dbReference type="ARBA" id="ARBA00023172"/>
    </source>
</evidence>
<dbReference type="PANTHER" id="PTHR35617">
    <property type="entry name" value="PHAGE_INTEGRASE DOMAIN-CONTAINING PROTEIN"/>
    <property type="match status" value="1"/>
</dbReference>
<organism evidence="3 4">
    <name type="scientific">Pelobates cultripes</name>
    <name type="common">Western spadefoot toad</name>
    <dbReference type="NCBI Taxonomy" id="61616"/>
    <lineage>
        <taxon>Eukaryota</taxon>
        <taxon>Metazoa</taxon>
        <taxon>Chordata</taxon>
        <taxon>Craniata</taxon>
        <taxon>Vertebrata</taxon>
        <taxon>Euteleostomi</taxon>
        <taxon>Amphibia</taxon>
        <taxon>Batrachia</taxon>
        <taxon>Anura</taxon>
        <taxon>Pelobatoidea</taxon>
        <taxon>Pelobatidae</taxon>
        <taxon>Pelobates</taxon>
    </lineage>
</organism>
<accession>A0AAD1W2N0</accession>
<dbReference type="InterPro" id="IPR011010">
    <property type="entry name" value="DNA_brk_join_enz"/>
</dbReference>
<reference evidence="3" key="1">
    <citation type="submission" date="2022-03" db="EMBL/GenBank/DDBJ databases">
        <authorList>
            <person name="Alioto T."/>
            <person name="Alioto T."/>
            <person name="Gomez Garrido J."/>
        </authorList>
    </citation>
    <scope>NUCLEOTIDE SEQUENCE</scope>
</reference>
<feature type="non-terminal residue" evidence="3">
    <location>
        <position position="1"/>
    </location>
</feature>
<dbReference type="GO" id="GO:0006310">
    <property type="term" value="P:DNA recombination"/>
    <property type="evidence" value="ECO:0007669"/>
    <property type="project" value="UniProtKB-KW"/>
</dbReference>
<dbReference type="InterPro" id="IPR013762">
    <property type="entry name" value="Integrase-like_cat_sf"/>
</dbReference>
<evidence type="ECO:0000313" key="3">
    <source>
        <dbReference type="EMBL" id="CAH2284313.1"/>
    </source>
</evidence>
<evidence type="ECO:0000256" key="2">
    <source>
        <dbReference type="SAM" id="MobiDB-lite"/>
    </source>
</evidence>
<keyword evidence="4" id="KW-1185">Reference proteome</keyword>
<sequence length="1118" mass="124461">QQPFSQSGNQESHAERGNPDYLRFFKMASLMEDSISVSATDLVDASLKGSPINVRKLHKRAFLARDLSSSSSEEDLVPVLNKKHKGRRLVSSASSSSEENFSAPPSPHTRLSKRKFKGTGPQKRNSVFPSFEHQKHLPEEKGKSRWRLDSPSPSSSRAFAHSSSQSRPSSRYGSPEIDWESEEVVRSAASTERGKLSNVQMARVSLLGKTLPSKLFHSRWAMEHDSEVRDFAKLAFRSPLVKEDDLLLRNHIGIPDIQALMAPEVDPSLLSITGSSVSSDPTDQTFRNIQFKIADAVGPLLLMLDKAEKEGNAQKPSTSSLLASKMALLKASGRAVLIIGQSFNYISNIRRSRWLHAAGLSDLAPKSHEFPNLEDSYLFGPSFIQEVKGRYKARRSFSELKKSVPGYKKPFRTEGRPYRAAGASREASHQAQYRHYSGRHKLPGGGRGAHSRGGSASKRKPMHSSKCASSYATKLEGYFLRQMGSKDLSKGFTTPPVKVPSPEICTPQRGEPSARCLPFLSFKSRKNRVGRHVYYRMGQPIVPNPKVRRFLETGPKCEASERFHQKEKVQDGESIRSSRLSSESLFLHKSRPKRCLPFSPHSQETQALSQVSVERKGVAVDCYGVWPLQRTIHILQNYEISDSSCQTKRRSQLFLGNRLRQGGHWESKFVLPKKVRLPDLDKGSLENGCNVFPMDGCSSPLCFPPSIFTDESAGEDPQGQGAELSSRLPSMDLQTLVSLDPSVSQGNQDPIRHDSGLLSGNQRSSAQAPAADVDRSPGRLLTHPHLSDQVLDIINSSLRRRTRVRYRKMIEEFKEWEVSFLSNTQGSDTIPLALEFHTLKFHSGLSVSSIKTYGSALNFLIPNLTQDALYLRLLKGLAVCRPYTPRYTSTWDVDVLLNFLKSLDNAKIDLRWTAIKLASLLSLALAARGAELTQIHISEPWLSRTPGGFHIILKGRQKTSHFSPGPVELDLVQDSSEPGLCLVSLLQSYLQLSAGFRNDISQLFITSRNPFRPAKVNTIRGWILSAMSTAGIDVSVFKSHSIRGASATKAAGKGLPLATILKAARWLSSKTFVRFYWRPSEVERLQFLRTTTRCVLFYPLALLGGYASRGQIRVCRNL</sequence>
<dbReference type="AlphaFoldDB" id="A0AAD1W2N0"/>
<dbReference type="EMBL" id="OW240915">
    <property type="protein sequence ID" value="CAH2284313.1"/>
    <property type="molecule type" value="Genomic_DNA"/>
</dbReference>
<feature type="region of interest" description="Disordered" evidence="2">
    <location>
        <begin position="411"/>
        <end position="466"/>
    </location>
</feature>
<feature type="compositionally biased region" description="Low complexity" evidence="2">
    <location>
        <begin position="91"/>
        <end position="103"/>
    </location>
</feature>
<dbReference type="GO" id="GO:0015074">
    <property type="term" value="P:DNA integration"/>
    <property type="evidence" value="ECO:0007669"/>
    <property type="project" value="InterPro"/>
</dbReference>
<gene>
    <name evidence="3" type="ORF">PECUL_23A022003</name>
</gene>
<proteinExistence type="predicted"/>
<feature type="region of interest" description="Disordered" evidence="2">
    <location>
        <begin position="73"/>
        <end position="178"/>
    </location>
</feature>
<name>A0AAD1W2N0_PELCU</name>
<feature type="region of interest" description="Disordered" evidence="2">
    <location>
        <begin position="740"/>
        <end position="779"/>
    </location>
</feature>